<evidence type="ECO:0000313" key="1">
    <source>
        <dbReference type="EMBL" id="KAG0411116.1"/>
    </source>
</evidence>
<name>A0AC60NVD4_IXOPE</name>
<organism evidence="1 2">
    <name type="scientific">Ixodes persulcatus</name>
    <name type="common">Taiga tick</name>
    <dbReference type="NCBI Taxonomy" id="34615"/>
    <lineage>
        <taxon>Eukaryota</taxon>
        <taxon>Metazoa</taxon>
        <taxon>Ecdysozoa</taxon>
        <taxon>Arthropoda</taxon>
        <taxon>Chelicerata</taxon>
        <taxon>Arachnida</taxon>
        <taxon>Acari</taxon>
        <taxon>Parasitiformes</taxon>
        <taxon>Ixodida</taxon>
        <taxon>Ixodoidea</taxon>
        <taxon>Ixodidae</taxon>
        <taxon>Ixodinae</taxon>
        <taxon>Ixodes</taxon>
    </lineage>
</organism>
<proteinExistence type="predicted"/>
<dbReference type="Proteomes" id="UP000805193">
    <property type="component" value="Unassembled WGS sequence"/>
</dbReference>
<feature type="non-terminal residue" evidence="1">
    <location>
        <position position="1"/>
    </location>
</feature>
<protein>
    <submittedName>
        <fullName evidence="1">Uncharacterized protein</fullName>
    </submittedName>
</protein>
<sequence>GTFDQFFDMFLDGRVEFGDYFDSLLPWYERRHKPNVFFLTYEDLKRDTKGWVLRMADFLGAQYSERLRSDPDAVGSIIERSNIEVMKKLFGSTSQGDHVTVYSKAAEARNSSEEFDESVVAALNKPMAGDFVRKGTVGDWENYFSEDQVARMKTWIAFKTAGSNVMELWKHENIP</sequence>
<reference evidence="1 2" key="1">
    <citation type="journal article" date="2020" name="Cell">
        <title>Large-Scale Comparative Analyses of Tick Genomes Elucidate Their Genetic Diversity and Vector Capacities.</title>
        <authorList>
            <consortium name="Tick Genome and Microbiome Consortium (TIGMIC)"/>
            <person name="Jia N."/>
            <person name="Wang J."/>
            <person name="Shi W."/>
            <person name="Du L."/>
            <person name="Sun Y."/>
            <person name="Zhan W."/>
            <person name="Jiang J.F."/>
            <person name="Wang Q."/>
            <person name="Zhang B."/>
            <person name="Ji P."/>
            <person name="Bell-Sakyi L."/>
            <person name="Cui X.M."/>
            <person name="Yuan T.T."/>
            <person name="Jiang B.G."/>
            <person name="Yang W.F."/>
            <person name="Lam T.T."/>
            <person name="Chang Q.C."/>
            <person name="Ding S.J."/>
            <person name="Wang X.J."/>
            <person name="Zhu J.G."/>
            <person name="Ruan X.D."/>
            <person name="Zhao L."/>
            <person name="Wei J.T."/>
            <person name="Ye R.Z."/>
            <person name="Que T.C."/>
            <person name="Du C.H."/>
            <person name="Zhou Y.H."/>
            <person name="Cheng J.X."/>
            <person name="Dai P.F."/>
            <person name="Guo W.B."/>
            <person name="Han X.H."/>
            <person name="Huang E.J."/>
            <person name="Li L.F."/>
            <person name="Wei W."/>
            <person name="Gao Y.C."/>
            <person name="Liu J.Z."/>
            <person name="Shao H.Z."/>
            <person name="Wang X."/>
            <person name="Wang C.C."/>
            <person name="Yang T.C."/>
            <person name="Huo Q.B."/>
            <person name="Li W."/>
            <person name="Chen H.Y."/>
            <person name="Chen S.E."/>
            <person name="Zhou L.G."/>
            <person name="Ni X.B."/>
            <person name="Tian J.H."/>
            <person name="Sheng Y."/>
            <person name="Liu T."/>
            <person name="Pan Y.S."/>
            <person name="Xia L.Y."/>
            <person name="Li J."/>
            <person name="Zhao F."/>
            <person name="Cao W.C."/>
        </authorList>
    </citation>
    <scope>NUCLEOTIDE SEQUENCE [LARGE SCALE GENOMIC DNA]</scope>
    <source>
        <strain evidence="1">Iper-2018</strain>
    </source>
</reference>
<accession>A0AC60NVD4</accession>
<keyword evidence="2" id="KW-1185">Reference proteome</keyword>
<gene>
    <name evidence="1" type="ORF">HPB47_011757</name>
</gene>
<dbReference type="EMBL" id="JABSTQ010011460">
    <property type="protein sequence ID" value="KAG0411116.1"/>
    <property type="molecule type" value="Genomic_DNA"/>
</dbReference>
<evidence type="ECO:0000313" key="2">
    <source>
        <dbReference type="Proteomes" id="UP000805193"/>
    </source>
</evidence>
<comment type="caution">
    <text evidence="1">The sequence shown here is derived from an EMBL/GenBank/DDBJ whole genome shotgun (WGS) entry which is preliminary data.</text>
</comment>